<reference evidence="4" key="1">
    <citation type="submission" date="2022-02" db="EMBL/GenBank/DDBJ databases">
        <authorList>
            <person name="Henning P.M."/>
            <person name="McCubbin A.G."/>
            <person name="Shore J.S."/>
        </authorList>
    </citation>
    <scope>NUCLEOTIDE SEQUENCE</scope>
    <source>
        <strain evidence="4">F60SS</strain>
        <tissue evidence="4">Leaves</tissue>
    </source>
</reference>
<comment type="caution">
    <text evidence="4">The sequence shown here is derived from an EMBL/GenBank/DDBJ whole genome shotgun (WGS) entry which is preliminary data.</text>
</comment>
<feature type="region of interest" description="Disordered" evidence="2">
    <location>
        <begin position="201"/>
        <end position="226"/>
    </location>
</feature>
<dbReference type="InterPro" id="IPR053266">
    <property type="entry name" value="Zinc_finger_protein_7"/>
</dbReference>
<keyword evidence="5" id="KW-1185">Reference proteome</keyword>
<evidence type="ECO:0000313" key="5">
    <source>
        <dbReference type="Proteomes" id="UP001141552"/>
    </source>
</evidence>
<dbReference type="PANTHER" id="PTHR47593">
    <property type="entry name" value="ZINC FINGER PROTEIN 4-LIKE"/>
    <property type="match status" value="1"/>
</dbReference>
<dbReference type="GO" id="GO:0008270">
    <property type="term" value="F:zinc ion binding"/>
    <property type="evidence" value="ECO:0007669"/>
    <property type="project" value="UniProtKB-KW"/>
</dbReference>
<dbReference type="Gene3D" id="3.30.160.60">
    <property type="entry name" value="Classic Zinc Finger"/>
    <property type="match status" value="1"/>
</dbReference>
<accession>A0A9Q0JEA0</accession>
<proteinExistence type="predicted"/>
<sequence length="226" mass="24927">MKVENPKLDMGNSKDDISIVPKNTKHCQVGSNIGVGDQANEIRANSHETEPTNHTNNNEGIEENDAEEWLNLSLGGNPSLSTAEDCNVHPGPRPGGKVFSCNFCRRKFYSSQALGGHQNAHKRERGAVRRYQSQRMLPMMGLPISNTTVARSLGVRPHALVHKPSRDHGSALAARFSEADTGFGMAWLPFAIEDPRDLMWPGSFRLDPQQPEPPPESKNLDLNLTL</sequence>
<reference evidence="4" key="2">
    <citation type="journal article" date="2023" name="Plants (Basel)">
        <title>Annotation of the Turnera subulata (Passifloraceae) Draft Genome Reveals the S-Locus Evolved after the Divergence of Turneroideae from Passifloroideae in a Stepwise Manner.</title>
        <authorList>
            <person name="Henning P.M."/>
            <person name="Roalson E.H."/>
            <person name="Mir W."/>
            <person name="McCubbin A.G."/>
            <person name="Shore J.S."/>
        </authorList>
    </citation>
    <scope>NUCLEOTIDE SEQUENCE</scope>
    <source>
        <strain evidence="4">F60SS</strain>
    </source>
</reference>
<evidence type="ECO:0000259" key="3">
    <source>
        <dbReference type="PROSITE" id="PS50157"/>
    </source>
</evidence>
<evidence type="ECO:0000313" key="4">
    <source>
        <dbReference type="EMBL" id="KAJ4837465.1"/>
    </source>
</evidence>
<keyword evidence="1" id="KW-0863">Zinc-finger</keyword>
<feature type="region of interest" description="Disordered" evidence="2">
    <location>
        <begin position="44"/>
        <end position="63"/>
    </location>
</feature>
<dbReference type="PROSITE" id="PS00028">
    <property type="entry name" value="ZINC_FINGER_C2H2_1"/>
    <property type="match status" value="1"/>
</dbReference>
<keyword evidence="1" id="KW-0479">Metal-binding</keyword>
<dbReference type="InterPro" id="IPR036236">
    <property type="entry name" value="Znf_C2H2_sf"/>
</dbReference>
<dbReference type="AlphaFoldDB" id="A0A9Q0JEA0"/>
<dbReference type="Proteomes" id="UP001141552">
    <property type="component" value="Unassembled WGS sequence"/>
</dbReference>
<keyword evidence="1" id="KW-0862">Zinc</keyword>
<dbReference type="PROSITE" id="PS50157">
    <property type="entry name" value="ZINC_FINGER_C2H2_2"/>
    <property type="match status" value="1"/>
</dbReference>
<feature type="domain" description="C2H2-type" evidence="3">
    <location>
        <begin position="99"/>
        <end position="126"/>
    </location>
</feature>
<dbReference type="OrthoDB" id="1933825at2759"/>
<evidence type="ECO:0000256" key="1">
    <source>
        <dbReference type="PROSITE-ProRule" id="PRU00042"/>
    </source>
</evidence>
<organism evidence="4 5">
    <name type="scientific">Turnera subulata</name>
    <dbReference type="NCBI Taxonomy" id="218843"/>
    <lineage>
        <taxon>Eukaryota</taxon>
        <taxon>Viridiplantae</taxon>
        <taxon>Streptophyta</taxon>
        <taxon>Embryophyta</taxon>
        <taxon>Tracheophyta</taxon>
        <taxon>Spermatophyta</taxon>
        <taxon>Magnoliopsida</taxon>
        <taxon>eudicotyledons</taxon>
        <taxon>Gunneridae</taxon>
        <taxon>Pentapetalae</taxon>
        <taxon>rosids</taxon>
        <taxon>fabids</taxon>
        <taxon>Malpighiales</taxon>
        <taxon>Passifloraceae</taxon>
        <taxon>Turnera</taxon>
    </lineage>
</organism>
<dbReference type="SUPFAM" id="SSF57667">
    <property type="entry name" value="beta-beta-alpha zinc fingers"/>
    <property type="match status" value="1"/>
</dbReference>
<protein>
    <recommendedName>
        <fullName evidence="3">C2H2-type domain-containing protein</fullName>
    </recommendedName>
</protein>
<gene>
    <name evidence="4" type="ORF">Tsubulata_013175</name>
</gene>
<dbReference type="InterPro" id="IPR013087">
    <property type="entry name" value="Znf_C2H2_type"/>
</dbReference>
<dbReference type="EMBL" id="JAKUCV010003832">
    <property type="protein sequence ID" value="KAJ4837465.1"/>
    <property type="molecule type" value="Genomic_DNA"/>
</dbReference>
<dbReference type="PANTHER" id="PTHR47593:SF8">
    <property type="entry name" value="OS12G0581900 PROTEIN"/>
    <property type="match status" value="1"/>
</dbReference>
<name>A0A9Q0JEA0_9ROSI</name>
<evidence type="ECO:0000256" key="2">
    <source>
        <dbReference type="SAM" id="MobiDB-lite"/>
    </source>
</evidence>